<feature type="transmembrane region" description="Helical" evidence="12">
    <location>
        <begin position="6"/>
        <end position="25"/>
    </location>
</feature>
<dbReference type="STRING" id="71139.A0A059A360"/>
<dbReference type="GO" id="GO:0020037">
    <property type="term" value="F:heme binding"/>
    <property type="evidence" value="ECO:0007669"/>
    <property type="project" value="InterPro"/>
</dbReference>
<dbReference type="InterPro" id="IPR017972">
    <property type="entry name" value="Cyt_P450_CS"/>
</dbReference>
<dbReference type="PANTHER" id="PTHR47943">
    <property type="entry name" value="CYTOCHROME P450 93A3-LIKE"/>
    <property type="match status" value="1"/>
</dbReference>
<keyword evidence="4 10" id="KW-0349">Heme</keyword>
<dbReference type="InterPro" id="IPR001128">
    <property type="entry name" value="Cyt_P450"/>
</dbReference>
<evidence type="ECO:0000256" key="5">
    <source>
        <dbReference type="ARBA" id="ARBA00022723"/>
    </source>
</evidence>
<evidence type="ECO:0000256" key="7">
    <source>
        <dbReference type="ARBA" id="ARBA00023004"/>
    </source>
</evidence>
<dbReference type="FunFam" id="1.10.630.10:FF:000011">
    <property type="entry name" value="Cytochrome P450 83B1"/>
    <property type="match status" value="1"/>
</dbReference>
<dbReference type="PRINTS" id="PR00463">
    <property type="entry name" value="EP450I"/>
</dbReference>
<evidence type="ECO:0000256" key="9">
    <source>
        <dbReference type="ARBA" id="ARBA00023136"/>
    </source>
</evidence>
<dbReference type="SUPFAM" id="SSF48264">
    <property type="entry name" value="Cytochrome P450"/>
    <property type="match status" value="1"/>
</dbReference>
<dbReference type="InterPro" id="IPR036396">
    <property type="entry name" value="Cyt_P450_sf"/>
</dbReference>
<evidence type="ECO:0000256" key="4">
    <source>
        <dbReference type="ARBA" id="ARBA00022617"/>
    </source>
</evidence>
<evidence type="ECO:0000256" key="12">
    <source>
        <dbReference type="SAM" id="Phobius"/>
    </source>
</evidence>
<dbReference type="InterPro" id="IPR002401">
    <property type="entry name" value="Cyt_P450_E_grp-I"/>
</dbReference>
<dbReference type="OMA" id="IERTHIK"/>
<dbReference type="KEGG" id="egr:104425777"/>
<dbReference type="PROSITE" id="PS00086">
    <property type="entry name" value="CYTOCHROME_P450"/>
    <property type="match status" value="1"/>
</dbReference>
<comment type="cofactor">
    <cofactor evidence="1 10">
        <name>heme</name>
        <dbReference type="ChEBI" id="CHEBI:30413"/>
    </cofactor>
</comment>
<dbReference type="GO" id="GO:0004497">
    <property type="term" value="F:monooxygenase activity"/>
    <property type="evidence" value="ECO:0007669"/>
    <property type="project" value="UniProtKB-KW"/>
</dbReference>
<keyword evidence="5 10" id="KW-0479">Metal-binding</keyword>
<comment type="subcellular location">
    <subcellularLocation>
        <location evidence="2">Membrane</location>
    </subcellularLocation>
</comment>
<evidence type="ECO:0000256" key="11">
    <source>
        <dbReference type="RuleBase" id="RU000461"/>
    </source>
</evidence>
<dbReference type="Pfam" id="PF00067">
    <property type="entry name" value="p450"/>
    <property type="match status" value="1"/>
</dbReference>
<keyword evidence="12" id="KW-1133">Transmembrane helix</keyword>
<keyword evidence="9 12" id="KW-0472">Membrane</keyword>
<gene>
    <name evidence="13" type="ORF">EUGRSUZ_K02212</name>
</gene>
<evidence type="ECO:0000256" key="2">
    <source>
        <dbReference type="ARBA" id="ARBA00004370"/>
    </source>
</evidence>
<keyword evidence="8 11" id="KW-0503">Monooxygenase</keyword>
<dbReference type="Gene3D" id="1.10.630.10">
    <property type="entry name" value="Cytochrome P450"/>
    <property type="match status" value="1"/>
</dbReference>
<dbReference type="EMBL" id="KK198763">
    <property type="protein sequence ID" value="KCW48537.1"/>
    <property type="molecule type" value="Genomic_DNA"/>
</dbReference>
<dbReference type="GO" id="GO:0005506">
    <property type="term" value="F:iron ion binding"/>
    <property type="evidence" value="ECO:0007669"/>
    <property type="project" value="InterPro"/>
</dbReference>
<dbReference type="OrthoDB" id="2789670at2759"/>
<dbReference type="InParanoid" id="A0A059A360"/>
<evidence type="ECO:0000256" key="10">
    <source>
        <dbReference type="PIRSR" id="PIRSR602401-1"/>
    </source>
</evidence>
<dbReference type="eggNOG" id="KOG0156">
    <property type="taxonomic scope" value="Eukaryota"/>
</dbReference>
<dbReference type="GO" id="GO:0016705">
    <property type="term" value="F:oxidoreductase activity, acting on paired donors, with incorporation or reduction of molecular oxygen"/>
    <property type="evidence" value="ECO:0007669"/>
    <property type="project" value="InterPro"/>
</dbReference>
<evidence type="ECO:0000256" key="3">
    <source>
        <dbReference type="ARBA" id="ARBA00010617"/>
    </source>
</evidence>
<evidence type="ECO:0000256" key="8">
    <source>
        <dbReference type="ARBA" id="ARBA00023033"/>
    </source>
</evidence>
<sequence length="504" mass="56584">METPELAILFTALVTLYYFFLLLCLRRRQSKKLPPGPTPLPIIGNLHQLLDLPHRRLHRLAKTYGPIMFLRLGSKPTVVISSPETAELVLKTHDDVFLGRPKGRVTHHLTYGDRGMAFTEGGEYWRSARKLCALRLLSPAKVESYAPARKEELGGMVERVRAAAAAHKVVDVSAEVGELMGNLSCRLILGYCSSSGEDEFDLKKLIHEVLSLAGSFNLADYVPLLGPFDLQGLARRAKVVHQAIDKVLEGVIKEHQQDTTGKYKGDFLDTILSVTQHPMTDSQDKPDMLDRTNVKAIVLDLISGSYESSSTIIDWAFSELMRSPHVMKKLQQELRAIVGMNRMVEESDLPKLNYLDMVIKETFRLYPPGPLLIPHESTEDIEIDGHYIPKRTRVIVNAWALGRDIDAWGDDVEEFKPERFANSSVDVKGRDFQLIPFGSGRRSCPGMNLALINTRLFLAQMVHCFDWELPDGMSPSDLDMTEEVGLSLSKAKHLSLVPTYRLLV</sequence>
<dbReference type="CDD" id="cd11072">
    <property type="entry name" value="CYP71-like"/>
    <property type="match status" value="1"/>
</dbReference>
<evidence type="ECO:0000256" key="1">
    <source>
        <dbReference type="ARBA" id="ARBA00001971"/>
    </source>
</evidence>
<keyword evidence="12" id="KW-0812">Transmembrane</keyword>
<dbReference type="AlphaFoldDB" id="A0A059A360"/>
<comment type="similarity">
    <text evidence="3 11">Belongs to the cytochrome P450 family.</text>
</comment>
<dbReference type="Gramene" id="KCW48537">
    <property type="protein sequence ID" value="KCW48537"/>
    <property type="gene ID" value="EUGRSUZ_K02212"/>
</dbReference>
<proteinExistence type="inferred from homology"/>
<dbReference type="PANTHER" id="PTHR47943:SF9">
    <property type="entry name" value="CYTOCHROME P450"/>
    <property type="match status" value="1"/>
</dbReference>
<protein>
    <recommendedName>
        <fullName evidence="14">Cytochrome P450</fullName>
    </recommendedName>
</protein>
<name>A0A059A360_EUCGR</name>
<accession>A0A059A360</accession>
<evidence type="ECO:0000313" key="13">
    <source>
        <dbReference type="EMBL" id="KCW48537.1"/>
    </source>
</evidence>
<reference evidence="13" key="1">
    <citation type="submission" date="2013-07" db="EMBL/GenBank/DDBJ databases">
        <title>The genome of Eucalyptus grandis.</title>
        <authorList>
            <person name="Schmutz J."/>
            <person name="Hayes R."/>
            <person name="Myburg A."/>
            <person name="Tuskan G."/>
            <person name="Grattapaglia D."/>
            <person name="Rokhsar D.S."/>
        </authorList>
    </citation>
    <scope>NUCLEOTIDE SEQUENCE</scope>
    <source>
        <tissue evidence="13">Leaf extractions</tissue>
    </source>
</reference>
<feature type="binding site" description="axial binding residue" evidence="10">
    <location>
        <position position="444"/>
    </location>
    <ligand>
        <name>heme</name>
        <dbReference type="ChEBI" id="CHEBI:30413"/>
    </ligand>
    <ligandPart>
        <name>Fe</name>
        <dbReference type="ChEBI" id="CHEBI:18248"/>
    </ligandPart>
</feature>
<evidence type="ECO:0008006" key="14">
    <source>
        <dbReference type="Google" id="ProtNLM"/>
    </source>
</evidence>
<dbReference type="PRINTS" id="PR00385">
    <property type="entry name" value="P450"/>
</dbReference>
<dbReference type="GO" id="GO:0016020">
    <property type="term" value="C:membrane"/>
    <property type="evidence" value="ECO:0007669"/>
    <property type="project" value="UniProtKB-SubCell"/>
</dbReference>
<keyword evidence="7 10" id="KW-0408">Iron</keyword>
<organism evidence="13">
    <name type="scientific">Eucalyptus grandis</name>
    <name type="common">Flooded gum</name>
    <dbReference type="NCBI Taxonomy" id="71139"/>
    <lineage>
        <taxon>Eukaryota</taxon>
        <taxon>Viridiplantae</taxon>
        <taxon>Streptophyta</taxon>
        <taxon>Embryophyta</taxon>
        <taxon>Tracheophyta</taxon>
        <taxon>Spermatophyta</taxon>
        <taxon>Magnoliopsida</taxon>
        <taxon>eudicotyledons</taxon>
        <taxon>Gunneridae</taxon>
        <taxon>Pentapetalae</taxon>
        <taxon>rosids</taxon>
        <taxon>malvids</taxon>
        <taxon>Myrtales</taxon>
        <taxon>Myrtaceae</taxon>
        <taxon>Myrtoideae</taxon>
        <taxon>Eucalypteae</taxon>
        <taxon>Eucalyptus</taxon>
    </lineage>
</organism>
<evidence type="ECO:0000256" key="6">
    <source>
        <dbReference type="ARBA" id="ARBA00023002"/>
    </source>
</evidence>
<keyword evidence="6 11" id="KW-0560">Oxidoreductase</keyword>